<dbReference type="PANTHER" id="PTHR43133:SF25">
    <property type="entry name" value="RNA POLYMERASE SIGMA FACTOR RFAY-RELATED"/>
    <property type="match status" value="1"/>
</dbReference>
<evidence type="ECO:0000313" key="8">
    <source>
        <dbReference type="Proteomes" id="UP000018542"/>
    </source>
</evidence>
<comment type="similarity">
    <text evidence="1">Belongs to the sigma-70 factor family. ECF subfamily.</text>
</comment>
<keyword evidence="4" id="KW-0804">Transcription</keyword>
<gene>
    <name evidence="7" type="ORF">W911_09120</name>
</gene>
<keyword evidence="3" id="KW-0731">Sigma factor</keyword>
<dbReference type="InterPro" id="IPR039425">
    <property type="entry name" value="RNA_pol_sigma-70-like"/>
</dbReference>
<evidence type="ECO:0000256" key="2">
    <source>
        <dbReference type="ARBA" id="ARBA00023015"/>
    </source>
</evidence>
<dbReference type="NCBIfam" id="TIGR02937">
    <property type="entry name" value="sigma70-ECF"/>
    <property type="match status" value="1"/>
</dbReference>
<dbReference type="InterPro" id="IPR053866">
    <property type="entry name" value="PhyR_sigma2"/>
</dbReference>
<sequence>MVDEIRSRMIELLPRLRRFAFALTGNKDKADDLVQDTCERALAHLDQWKPGTSLDSWMYRIAQNIWVDHHRSRKSHGGENTLDEVENLMGQDGRNVTESRLTLAAVTEGIARLPAEQKVLVAMVCVEGISYKEAAGILGIPIGTVMSRLSRARQTLYASLIEAPQRAAEPVAARAASRER</sequence>
<dbReference type="PATRIC" id="fig|1029756.8.peg.1899"/>
<dbReference type="Pfam" id="PF08281">
    <property type="entry name" value="Sigma70_r4_2"/>
    <property type="match status" value="1"/>
</dbReference>
<accession>V5SCA3</accession>
<dbReference type="AlphaFoldDB" id="V5SCA3"/>
<dbReference type="InterPro" id="IPR013325">
    <property type="entry name" value="RNA_pol_sigma_r2"/>
</dbReference>
<evidence type="ECO:0000259" key="5">
    <source>
        <dbReference type="Pfam" id="PF08281"/>
    </source>
</evidence>
<dbReference type="GO" id="GO:0016987">
    <property type="term" value="F:sigma factor activity"/>
    <property type="evidence" value="ECO:0007669"/>
    <property type="project" value="UniProtKB-KW"/>
</dbReference>
<dbReference type="InterPro" id="IPR013324">
    <property type="entry name" value="RNA_pol_sigma_r3/r4-like"/>
</dbReference>
<dbReference type="KEGG" id="hni:W911_09120"/>
<organism evidence="7 8">
    <name type="scientific">Hyphomicrobium nitrativorans NL23</name>
    <dbReference type="NCBI Taxonomy" id="1029756"/>
    <lineage>
        <taxon>Bacteria</taxon>
        <taxon>Pseudomonadati</taxon>
        <taxon>Pseudomonadota</taxon>
        <taxon>Alphaproteobacteria</taxon>
        <taxon>Hyphomicrobiales</taxon>
        <taxon>Hyphomicrobiaceae</taxon>
        <taxon>Hyphomicrobium</taxon>
    </lineage>
</organism>
<feature type="domain" description="RNA polymerase sigma factor 70 region 4 type 2" evidence="5">
    <location>
        <begin position="105"/>
        <end position="156"/>
    </location>
</feature>
<dbReference type="GO" id="GO:0006352">
    <property type="term" value="P:DNA-templated transcription initiation"/>
    <property type="evidence" value="ECO:0007669"/>
    <property type="project" value="InterPro"/>
</dbReference>
<dbReference type="GO" id="GO:0003677">
    <property type="term" value="F:DNA binding"/>
    <property type="evidence" value="ECO:0007669"/>
    <property type="project" value="InterPro"/>
</dbReference>
<name>V5SCA3_9HYPH</name>
<dbReference type="CDD" id="cd06171">
    <property type="entry name" value="Sigma70_r4"/>
    <property type="match status" value="1"/>
</dbReference>
<evidence type="ECO:0000259" key="6">
    <source>
        <dbReference type="Pfam" id="PF22029"/>
    </source>
</evidence>
<dbReference type="InterPro" id="IPR013249">
    <property type="entry name" value="RNA_pol_sigma70_r4_t2"/>
</dbReference>
<evidence type="ECO:0000256" key="3">
    <source>
        <dbReference type="ARBA" id="ARBA00023082"/>
    </source>
</evidence>
<dbReference type="Gene3D" id="1.10.1740.10">
    <property type="match status" value="1"/>
</dbReference>
<dbReference type="EMBL" id="CP006912">
    <property type="protein sequence ID" value="AHB48516.1"/>
    <property type="molecule type" value="Genomic_DNA"/>
</dbReference>
<dbReference type="RefSeq" id="WP_023787194.1">
    <property type="nucleotide sequence ID" value="NC_022997.1"/>
</dbReference>
<proteinExistence type="inferred from homology"/>
<protein>
    <submittedName>
        <fullName evidence="7">RNA polymerase sigma70 factor</fullName>
    </submittedName>
</protein>
<reference evidence="7 8" key="1">
    <citation type="journal article" date="2014" name="Genome Announc.">
        <title>Complete Genome Sequence of Hyphomicrobium nitrativorans Strain NL23, a Denitrifying Bacterium Isolated from Biofilm of a Methanol-Fed Denitrification System Treating Seawater at the Montreal Biodome.</title>
        <authorList>
            <person name="Martineau C."/>
            <person name="Villeneuve C."/>
            <person name="Mauffrey F."/>
            <person name="Villemur R."/>
        </authorList>
    </citation>
    <scope>NUCLEOTIDE SEQUENCE [LARGE SCALE GENOMIC DNA]</scope>
    <source>
        <strain evidence="7">NL23</strain>
    </source>
</reference>
<dbReference type="Gene3D" id="1.10.10.10">
    <property type="entry name" value="Winged helix-like DNA-binding domain superfamily/Winged helix DNA-binding domain"/>
    <property type="match status" value="1"/>
</dbReference>
<evidence type="ECO:0000256" key="4">
    <source>
        <dbReference type="ARBA" id="ARBA00023163"/>
    </source>
</evidence>
<keyword evidence="8" id="KW-1185">Reference proteome</keyword>
<dbReference type="Pfam" id="PF22029">
    <property type="entry name" value="PhyR_sigma2"/>
    <property type="match status" value="1"/>
</dbReference>
<dbReference type="SUPFAM" id="SSF88659">
    <property type="entry name" value="Sigma3 and sigma4 domains of RNA polymerase sigma factors"/>
    <property type="match status" value="1"/>
</dbReference>
<dbReference type="InterPro" id="IPR036388">
    <property type="entry name" value="WH-like_DNA-bd_sf"/>
</dbReference>
<keyword evidence="2" id="KW-0805">Transcription regulation</keyword>
<evidence type="ECO:0000256" key="1">
    <source>
        <dbReference type="ARBA" id="ARBA00010641"/>
    </source>
</evidence>
<dbReference type="InterPro" id="IPR014284">
    <property type="entry name" value="RNA_pol_sigma-70_dom"/>
</dbReference>
<feature type="domain" description="PhyR sigma2" evidence="6">
    <location>
        <begin position="12"/>
        <end position="61"/>
    </location>
</feature>
<dbReference type="Proteomes" id="UP000018542">
    <property type="component" value="Chromosome"/>
</dbReference>
<dbReference type="SUPFAM" id="SSF88946">
    <property type="entry name" value="Sigma2 domain of RNA polymerase sigma factors"/>
    <property type="match status" value="1"/>
</dbReference>
<dbReference type="STRING" id="1029756.W911_09120"/>
<dbReference type="HOGENOM" id="CLU_047691_1_4_5"/>
<dbReference type="PANTHER" id="PTHR43133">
    <property type="entry name" value="RNA POLYMERASE ECF-TYPE SIGMA FACTO"/>
    <property type="match status" value="1"/>
</dbReference>
<evidence type="ECO:0000313" key="7">
    <source>
        <dbReference type="EMBL" id="AHB48516.1"/>
    </source>
</evidence>